<reference evidence="1" key="1">
    <citation type="journal article" date="2015" name="Nature">
        <title>Complex archaea that bridge the gap between prokaryotes and eukaryotes.</title>
        <authorList>
            <person name="Spang A."/>
            <person name="Saw J.H."/>
            <person name="Jorgensen S.L."/>
            <person name="Zaremba-Niedzwiedzka K."/>
            <person name="Martijn J."/>
            <person name="Lind A.E."/>
            <person name="van Eijk R."/>
            <person name="Schleper C."/>
            <person name="Guy L."/>
            <person name="Ettema T.J."/>
        </authorList>
    </citation>
    <scope>NUCLEOTIDE SEQUENCE</scope>
</reference>
<sequence length="105" mass="11857">MSKEECPHCNELAFVPLRTILVSGGYGDIDLWECQNCKHEEAALVIWADWGITEETALRISRALKVAVDKYEHGMIERRKASGIYPCCDALHEFDSGLGRLHIKP</sequence>
<accession>A0A0F9TXD6</accession>
<proteinExistence type="predicted"/>
<comment type="caution">
    <text evidence="1">The sequence shown here is derived from an EMBL/GenBank/DDBJ whole genome shotgun (WGS) entry which is preliminary data.</text>
</comment>
<evidence type="ECO:0000313" key="1">
    <source>
        <dbReference type="EMBL" id="KKN79622.1"/>
    </source>
</evidence>
<dbReference type="AlphaFoldDB" id="A0A0F9TXD6"/>
<name>A0A0F9TXD6_9ZZZZ</name>
<protein>
    <submittedName>
        <fullName evidence="1">Uncharacterized protein</fullName>
    </submittedName>
</protein>
<dbReference type="EMBL" id="LAZR01000244">
    <property type="protein sequence ID" value="KKN79622.1"/>
    <property type="molecule type" value="Genomic_DNA"/>
</dbReference>
<organism evidence="1">
    <name type="scientific">marine sediment metagenome</name>
    <dbReference type="NCBI Taxonomy" id="412755"/>
    <lineage>
        <taxon>unclassified sequences</taxon>
        <taxon>metagenomes</taxon>
        <taxon>ecological metagenomes</taxon>
    </lineage>
</organism>
<gene>
    <name evidence="1" type="ORF">LCGC14_0338260</name>
</gene>